<name>A0A7J7DI57_TRIWF</name>
<keyword evidence="3" id="KW-1185">Reference proteome</keyword>
<reference evidence="2 3" key="1">
    <citation type="journal article" date="2020" name="Nat. Commun.">
        <title>Genome of Tripterygium wilfordii and identification of cytochrome P450 involved in triptolide biosynthesis.</title>
        <authorList>
            <person name="Tu L."/>
            <person name="Su P."/>
            <person name="Zhang Z."/>
            <person name="Gao L."/>
            <person name="Wang J."/>
            <person name="Hu T."/>
            <person name="Zhou J."/>
            <person name="Zhang Y."/>
            <person name="Zhao Y."/>
            <person name="Liu Y."/>
            <person name="Song Y."/>
            <person name="Tong Y."/>
            <person name="Lu Y."/>
            <person name="Yang J."/>
            <person name="Xu C."/>
            <person name="Jia M."/>
            <person name="Peters R.J."/>
            <person name="Huang L."/>
            <person name="Gao W."/>
        </authorList>
    </citation>
    <scope>NUCLEOTIDE SEQUENCE [LARGE SCALE GENOMIC DNA]</scope>
    <source>
        <strain evidence="3">cv. XIE 37</strain>
        <tissue evidence="2">Leaf</tissue>
    </source>
</reference>
<sequence length="128" mass="14490">MDTIVRSTTSTLGRRFDGYLPLAQKGEDGHGRSRRVLSKRRKEPHGMVTSLSHRRERAKQRGVFLKSYRLEMVDKLGQSRTRKLNKTVLKVRAVVVSLVSFLRIGSLRSCNSRSSISASSPTAIKKFM</sequence>
<protein>
    <submittedName>
        <fullName evidence="2">Uncharacterized protein</fullName>
    </submittedName>
</protein>
<comment type="caution">
    <text evidence="2">The sequence shown here is derived from an EMBL/GenBank/DDBJ whole genome shotgun (WGS) entry which is preliminary data.</text>
</comment>
<accession>A0A7J7DI57</accession>
<proteinExistence type="predicted"/>
<evidence type="ECO:0000256" key="1">
    <source>
        <dbReference type="SAM" id="MobiDB-lite"/>
    </source>
</evidence>
<dbReference type="AlphaFoldDB" id="A0A7J7DI57"/>
<evidence type="ECO:0000313" key="3">
    <source>
        <dbReference type="Proteomes" id="UP000593562"/>
    </source>
</evidence>
<dbReference type="InParanoid" id="A0A7J7DI57"/>
<dbReference type="Proteomes" id="UP000593562">
    <property type="component" value="Unassembled WGS sequence"/>
</dbReference>
<gene>
    <name evidence="2" type="ORF">HS088_TW06G00143</name>
</gene>
<feature type="region of interest" description="Disordered" evidence="1">
    <location>
        <begin position="23"/>
        <end position="54"/>
    </location>
</feature>
<organism evidence="2 3">
    <name type="scientific">Tripterygium wilfordii</name>
    <name type="common">Thunder God vine</name>
    <dbReference type="NCBI Taxonomy" id="458696"/>
    <lineage>
        <taxon>Eukaryota</taxon>
        <taxon>Viridiplantae</taxon>
        <taxon>Streptophyta</taxon>
        <taxon>Embryophyta</taxon>
        <taxon>Tracheophyta</taxon>
        <taxon>Spermatophyta</taxon>
        <taxon>Magnoliopsida</taxon>
        <taxon>eudicotyledons</taxon>
        <taxon>Gunneridae</taxon>
        <taxon>Pentapetalae</taxon>
        <taxon>rosids</taxon>
        <taxon>fabids</taxon>
        <taxon>Celastrales</taxon>
        <taxon>Celastraceae</taxon>
        <taxon>Tripterygium</taxon>
    </lineage>
</organism>
<evidence type="ECO:0000313" key="2">
    <source>
        <dbReference type="EMBL" id="KAF5745978.1"/>
    </source>
</evidence>
<feature type="compositionally biased region" description="Basic residues" evidence="1">
    <location>
        <begin position="32"/>
        <end position="43"/>
    </location>
</feature>
<dbReference type="EMBL" id="JAAARO010000006">
    <property type="protein sequence ID" value="KAF5745978.1"/>
    <property type="molecule type" value="Genomic_DNA"/>
</dbReference>